<dbReference type="AlphaFoldDB" id="A0A158DLE8"/>
<evidence type="ECO:0000313" key="2">
    <source>
        <dbReference type="Proteomes" id="UP000071859"/>
    </source>
</evidence>
<dbReference type="OrthoDB" id="9127355at2"/>
<dbReference type="Proteomes" id="UP000071859">
    <property type="component" value="Unassembled WGS sequence"/>
</dbReference>
<keyword evidence="2" id="KW-1185">Reference proteome</keyword>
<reference evidence="1" key="1">
    <citation type="submission" date="2016-01" db="EMBL/GenBank/DDBJ databases">
        <authorList>
            <person name="Peeters C."/>
        </authorList>
    </citation>
    <scope>NUCLEOTIDE SEQUENCE</scope>
    <source>
        <strain evidence="1">LMG 29321</strain>
    </source>
</reference>
<name>A0A158DLE8_9BURK</name>
<protein>
    <submittedName>
        <fullName evidence="1">Uncharacterized protein</fullName>
    </submittedName>
</protein>
<dbReference type="RefSeq" id="WP_062608846.1">
    <property type="nucleotide sequence ID" value="NZ_FCOX02000033.1"/>
</dbReference>
<evidence type="ECO:0000313" key="1">
    <source>
        <dbReference type="EMBL" id="SAK95240.1"/>
    </source>
</evidence>
<dbReference type="EMBL" id="FCOX02000033">
    <property type="protein sequence ID" value="SAK95240.1"/>
    <property type="molecule type" value="Genomic_DNA"/>
</dbReference>
<comment type="caution">
    <text evidence="1">The sequence shown here is derived from an EMBL/GenBank/DDBJ whole genome shotgun (WGS) entry which is preliminary data.</text>
</comment>
<gene>
    <name evidence="1" type="ORF">AWB78_05318</name>
</gene>
<accession>A0A158DLE8</accession>
<proteinExistence type="predicted"/>
<sequence length="150" mass="17205">MNRQEREAKRIAACRTDEFRRKQAELARAQMSDPAMRTLIAANTRAAYRHNTEFQAKRAAIESDPEWLSKVTEGAARTWADPDVKRDRMTRVFPKVTVDGETTGHRTVLLAFEAHGLPVGSHKGVRKRLKRTGRDVFVFEGREYVFEMAD</sequence>
<organism evidence="1 2">
    <name type="scientific">Caballeronia calidae</name>
    <dbReference type="NCBI Taxonomy" id="1777139"/>
    <lineage>
        <taxon>Bacteria</taxon>
        <taxon>Pseudomonadati</taxon>
        <taxon>Pseudomonadota</taxon>
        <taxon>Betaproteobacteria</taxon>
        <taxon>Burkholderiales</taxon>
        <taxon>Burkholderiaceae</taxon>
        <taxon>Caballeronia</taxon>
    </lineage>
</organism>